<dbReference type="Pfam" id="PF04397">
    <property type="entry name" value="LytTR"/>
    <property type="match status" value="1"/>
</dbReference>
<reference evidence="5" key="1">
    <citation type="journal article" date="2019" name="Int. J. Syst. Evol. Microbiol.">
        <title>The Global Catalogue of Microorganisms (GCM) 10K type strain sequencing project: providing services to taxonomists for standard genome sequencing and annotation.</title>
        <authorList>
            <consortium name="The Broad Institute Genomics Platform"/>
            <consortium name="The Broad Institute Genome Sequencing Center for Infectious Disease"/>
            <person name="Wu L."/>
            <person name="Ma J."/>
        </authorList>
    </citation>
    <scope>NUCLEOTIDE SEQUENCE [LARGE SCALE GENOMIC DNA]</scope>
    <source>
        <strain evidence="5">CGMCC 4.7192</strain>
    </source>
</reference>
<dbReference type="PIRSF" id="PIRSF036615">
    <property type="entry name" value="MHYT_LytTR"/>
    <property type="match status" value="1"/>
</dbReference>
<evidence type="ECO:0000256" key="1">
    <source>
        <dbReference type="PROSITE-ProRule" id="PRU00244"/>
    </source>
</evidence>
<accession>A0ABW5BIS6</accession>
<dbReference type="PROSITE" id="PS50930">
    <property type="entry name" value="HTH_LYTTR"/>
    <property type="match status" value="1"/>
</dbReference>
<dbReference type="PANTHER" id="PTHR35152:SF1">
    <property type="entry name" value="DOMAIN SIGNALLING PROTEIN, PUTATIVE (AFU_ORTHOLOGUE AFUA_5G11310)-RELATED"/>
    <property type="match status" value="1"/>
</dbReference>
<dbReference type="InterPro" id="IPR007492">
    <property type="entry name" value="LytTR_DNA-bd_dom"/>
</dbReference>
<dbReference type="RefSeq" id="WP_380249901.1">
    <property type="nucleotide sequence ID" value="NZ_JBHUII010000004.1"/>
</dbReference>
<dbReference type="EMBL" id="JBHUII010000004">
    <property type="protein sequence ID" value="MFD2205361.1"/>
    <property type="molecule type" value="Genomic_DNA"/>
</dbReference>
<keyword evidence="1" id="KW-1133">Transmembrane helix</keyword>
<evidence type="ECO:0000313" key="5">
    <source>
        <dbReference type="Proteomes" id="UP001597294"/>
    </source>
</evidence>
<dbReference type="SMART" id="SM00850">
    <property type="entry name" value="LytTR"/>
    <property type="match status" value="1"/>
</dbReference>
<feature type="transmembrane region" description="Helical" evidence="1">
    <location>
        <begin position="213"/>
        <end position="233"/>
    </location>
</feature>
<feature type="domain" description="MHYT" evidence="2">
    <location>
        <begin position="7"/>
        <end position="195"/>
    </location>
</feature>
<feature type="transmembrane region" description="Helical" evidence="1">
    <location>
        <begin position="81"/>
        <end position="101"/>
    </location>
</feature>
<keyword evidence="1" id="KW-0812">Transmembrane</keyword>
<feature type="transmembrane region" description="Helical" evidence="1">
    <location>
        <begin position="6"/>
        <end position="27"/>
    </location>
</feature>
<feature type="transmembrane region" description="Helical" evidence="1">
    <location>
        <begin position="48"/>
        <end position="69"/>
    </location>
</feature>
<sequence>MPLEVAYSPLLILGSLAVAIMGAFTALRLTSNLRHLDASKRKVRVTQGALALGTGIWSMHFTGMLAVELPITISYDPLRTLASALIAVLVVGVALLSLHFGVRTKTRIAIAGTLTGLGIVGMHYLGMSALSANCIVTYSPTGIVMAIAIGIASSIAAIELAYGNRSLLSISAGSVVLGLAISAMHYSAMYFTVFSLGAEMTPTAPSFLDNDRLALVVVLSSFVLSGLFLLMAVPEDTKGNNEDKAKATNQNATLENLNKQWEKQPGQHTQAVSSLNETKQNDIHETSHDIKIPYEQNKIQRLLSAENIHIVKADGHYTQINDGGEDLFCPWSISRLEKSLNPNNFVRTHRSFIVNKNQITGFRKDGDKAFCIIGNKEENGINNKDGTEIPVSRARVTELRKLLQLN</sequence>
<evidence type="ECO:0000313" key="4">
    <source>
        <dbReference type="EMBL" id="MFD2205361.1"/>
    </source>
</evidence>
<feature type="transmembrane region" description="Helical" evidence="1">
    <location>
        <begin position="174"/>
        <end position="193"/>
    </location>
</feature>
<evidence type="ECO:0000259" key="2">
    <source>
        <dbReference type="PROSITE" id="PS50924"/>
    </source>
</evidence>
<comment type="caution">
    <text evidence="4">The sequence shown here is derived from an EMBL/GenBank/DDBJ whole genome shotgun (WGS) entry which is preliminary data.</text>
</comment>
<keyword evidence="5" id="KW-1185">Reference proteome</keyword>
<feature type="transmembrane region" description="Helical" evidence="1">
    <location>
        <begin position="142"/>
        <end position="162"/>
    </location>
</feature>
<proteinExistence type="predicted"/>
<evidence type="ECO:0000259" key="3">
    <source>
        <dbReference type="PROSITE" id="PS50930"/>
    </source>
</evidence>
<dbReference type="PANTHER" id="PTHR35152">
    <property type="entry name" value="DOMAIN SIGNALLING PROTEIN, PUTATIVE (AFU_ORTHOLOGUE AFUA_5G11310)-RELATED"/>
    <property type="match status" value="1"/>
</dbReference>
<gene>
    <name evidence="4" type="ORF">ACFSKO_07060</name>
</gene>
<feature type="transmembrane region" description="Helical" evidence="1">
    <location>
        <begin position="108"/>
        <end position="130"/>
    </location>
</feature>
<dbReference type="Pfam" id="PF03707">
    <property type="entry name" value="MHYT"/>
    <property type="match status" value="2"/>
</dbReference>
<keyword evidence="1" id="KW-0472">Membrane</keyword>
<feature type="domain" description="HTH LytTR-type" evidence="3">
    <location>
        <begin position="292"/>
        <end position="405"/>
    </location>
</feature>
<dbReference type="InterPro" id="IPR005330">
    <property type="entry name" value="MHYT_dom"/>
</dbReference>
<dbReference type="Proteomes" id="UP001597294">
    <property type="component" value="Unassembled WGS sequence"/>
</dbReference>
<organism evidence="4 5">
    <name type="scientific">Kiloniella antarctica</name>
    <dbReference type="NCBI Taxonomy" id="1550907"/>
    <lineage>
        <taxon>Bacteria</taxon>
        <taxon>Pseudomonadati</taxon>
        <taxon>Pseudomonadota</taxon>
        <taxon>Alphaproteobacteria</taxon>
        <taxon>Rhodospirillales</taxon>
        <taxon>Kiloniellaceae</taxon>
        <taxon>Kiloniella</taxon>
    </lineage>
</organism>
<protein>
    <submittedName>
        <fullName evidence="4">MHYT domain-containing protein</fullName>
    </submittedName>
</protein>
<name>A0ABW5BIS6_9PROT</name>
<dbReference type="PROSITE" id="PS50924">
    <property type="entry name" value="MHYT"/>
    <property type="match status" value="1"/>
</dbReference>
<dbReference type="InterPro" id="IPR012073">
    <property type="entry name" value="LytTR_MHYT"/>
</dbReference>
<dbReference type="Gene3D" id="2.40.50.1020">
    <property type="entry name" value="LytTr DNA-binding domain"/>
    <property type="match status" value="1"/>
</dbReference>